<evidence type="ECO:0000313" key="3">
    <source>
        <dbReference type="Proteomes" id="UP000050514"/>
    </source>
</evidence>
<keyword evidence="3" id="KW-1185">Reference proteome</keyword>
<reference evidence="2 3" key="1">
    <citation type="submission" date="2015-07" db="EMBL/GenBank/DDBJ databases">
        <title>Draft genome of Bellilinea caldifistulae DSM 17877.</title>
        <authorList>
            <person name="Hemp J."/>
            <person name="Ward L.M."/>
            <person name="Pace L.A."/>
            <person name="Fischer W.W."/>
        </authorList>
    </citation>
    <scope>NUCLEOTIDE SEQUENCE [LARGE SCALE GENOMIC DNA]</scope>
    <source>
        <strain evidence="2 3">GOMI-1</strain>
    </source>
</reference>
<dbReference type="Gene3D" id="2.120.10.10">
    <property type="match status" value="2"/>
</dbReference>
<evidence type="ECO:0000256" key="1">
    <source>
        <dbReference type="SAM" id="Phobius"/>
    </source>
</evidence>
<sequence length="863" mass="95991">MIGLSGIQKKTIAQVEETWSEGVNLSRSGSSSSPSFVVSPQGLLHVFWLDEFDDLMYVQGNGSDWTSPQPVSAPNDLYVPSLYTGSNNQMHAFWIDEEGKLYYNRATGDNFSSPGAWSGSTILAESVVFFDVSVTLDGAVHLVFIQTEEVNNRPAGVYYRKSSSGGSSWQPAVLIYGSRYFRALGRESANVQIAVHNDAEGEEIYVAWDNRPLKTVFFARSQVGGNEWEEPVEVVSPQNRPSATTPYNVQIALLQNQIMLVYQDGQPGFSCSQSFQYSEDKGITWSEPKRMMEDIPGCALSSQLIEYTNQYLILMTVNRDQVLLTAWDGNRWSKSKQQSEMLQVVDPLTRTILTLTGQQILIDQEGNLNLIGADLEQGDIWWKKRNLSDLDSWFEQNTSWISPETVSISNNNFLTVAMTADSQGQPHVFWSSGNEGEPSIPSDTLFYSRREAQGRWIKPILIHQSPNKFIDHISANFDPVTNNLLLVWRDGLKGDIYFSSAPSNQAFMTSSWSVPVLLSNSNYAADSPGLLIEPTGKLIVIYCVPLNEERGIYITTSNDGGLTWTQPAKILNAKTLGFEAVNNPQLVVLDETTYHLVWVNYQIAANRLFPTGLYYSRSIDGGQNWTEPDRISDAAVIWSRIYHSPNGVIHRFWQENSGSQSQIWHEYSSSKGDSWVRANMPSLLGEKIGVPSIAIDASGRIHLVQLLRGNDNNVSLQHLIWENNWIAGEAKEIEFDLNSSSSSPVGIFSPNGFLEVALSATTMNILDNRSEYHLLFTEQQIENLPLLETPQAGIGNENNLETPVINATTQEPAAIFPTETPRVINTAPASIINPTIGIVIGALFSFLVIAAIVLYHIWQKTAG</sequence>
<protein>
    <recommendedName>
        <fullName evidence="4">Sialidase domain-containing protein</fullName>
    </recommendedName>
</protein>
<keyword evidence="1" id="KW-0472">Membrane</keyword>
<dbReference type="CDD" id="cd15482">
    <property type="entry name" value="Sialidase_non-viral"/>
    <property type="match status" value="1"/>
</dbReference>
<dbReference type="SUPFAM" id="SSF89372">
    <property type="entry name" value="Fucose-specific lectin"/>
    <property type="match status" value="1"/>
</dbReference>
<evidence type="ECO:0000313" key="2">
    <source>
        <dbReference type="EMBL" id="KPL78039.1"/>
    </source>
</evidence>
<feature type="transmembrane region" description="Helical" evidence="1">
    <location>
        <begin position="836"/>
        <end position="858"/>
    </location>
</feature>
<dbReference type="EMBL" id="LGHJ01000007">
    <property type="protein sequence ID" value="KPL78039.1"/>
    <property type="molecule type" value="Genomic_DNA"/>
</dbReference>
<accession>A0A0P6X7S7</accession>
<dbReference type="Gene3D" id="2.120.10.70">
    <property type="entry name" value="Fucose-specific lectin"/>
    <property type="match status" value="1"/>
</dbReference>
<dbReference type="AlphaFoldDB" id="A0A0P6X7S7"/>
<organism evidence="2 3">
    <name type="scientific">Bellilinea caldifistulae</name>
    <dbReference type="NCBI Taxonomy" id="360411"/>
    <lineage>
        <taxon>Bacteria</taxon>
        <taxon>Bacillati</taxon>
        <taxon>Chloroflexota</taxon>
        <taxon>Anaerolineae</taxon>
        <taxon>Anaerolineales</taxon>
        <taxon>Anaerolineaceae</taxon>
        <taxon>Bellilinea</taxon>
    </lineage>
</organism>
<dbReference type="InterPro" id="IPR036278">
    <property type="entry name" value="Sialidase_sf"/>
</dbReference>
<comment type="caution">
    <text evidence="2">The sequence shown here is derived from an EMBL/GenBank/DDBJ whole genome shotgun (WGS) entry which is preliminary data.</text>
</comment>
<dbReference type="Proteomes" id="UP000050514">
    <property type="component" value="Unassembled WGS sequence"/>
</dbReference>
<keyword evidence="1" id="KW-0812">Transmembrane</keyword>
<dbReference type="STRING" id="360411.AC812_02165"/>
<keyword evidence="1" id="KW-1133">Transmembrane helix</keyword>
<evidence type="ECO:0008006" key="4">
    <source>
        <dbReference type="Google" id="ProtNLM"/>
    </source>
</evidence>
<proteinExistence type="predicted"/>
<gene>
    <name evidence="2" type="ORF">AC812_02165</name>
</gene>
<name>A0A0P6X7S7_9CHLR</name>
<dbReference type="SUPFAM" id="SSF50939">
    <property type="entry name" value="Sialidases"/>
    <property type="match status" value="2"/>
</dbReference>